<dbReference type="AlphaFoldDB" id="A0AAU9TYL8"/>
<evidence type="ECO:0000256" key="1">
    <source>
        <dbReference type="ARBA" id="ARBA00005842"/>
    </source>
</evidence>
<keyword evidence="3" id="KW-0547">Nucleotide-binding</keyword>
<name>A0AAU9TYL8_EUPED</name>
<comment type="similarity">
    <text evidence="1">Belongs to the IPP transferase family.</text>
</comment>
<proteinExistence type="inferred from homology"/>
<dbReference type="PANTHER" id="PTHR11088:SF89">
    <property type="entry name" value="TRNA DIMETHYLALLYLTRANSFERASE"/>
    <property type="match status" value="1"/>
</dbReference>
<dbReference type="GO" id="GO:0052381">
    <property type="term" value="F:tRNA dimethylallyltransferase activity"/>
    <property type="evidence" value="ECO:0007669"/>
    <property type="project" value="TreeGrafter"/>
</dbReference>
<keyword evidence="2" id="KW-0808">Transferase</keyword>
<dbReference type="GO" id="GO:0005524">
    <property type="term" value="F:ATP binding"/>
    <property type="evidence" value="ECO:0007669"/>
    <property type="project" value="UniProtKB-KW"/>
</dbReference>
<protein>
    <recommendedName>
        <fullName evidence="7">tRNA isopentenyltransferase 1</fullName>
    </recommendedName>
</protein>
<keyword evidence="4" id="KW-0067">ATP-binding</keyword>
<evidence type="ECO:0000256" key="3">
    <source>
        <dbReference type="ARBA" id="ARBA00022741"/>
    </source>
</evidence>
<evidence type="ECO:0008006" key="7">
    <source>
        <dbReference type="Google" id="ProtNLM"/>
    </source>
</evidence>
<dbReference type="Pfam" id="PF01715">
    <property type="entry name" value="IPPT"/>
    <property type="match status" value="1"/>
</dbReference>
<reference evidence="5" key="1">
    <citation type="submission" date="2022-03" db="EMBL/GenBank/DDBJ databases">
        <authorList>
            <person name="Tunstrom K."/>
        </authorList>
    </citation>
    <scope>NUCLEOTIDE SEQUENCE</scope>
</reference>
<organism evidence="5 6">
    <name type="scientific">Euphydryas editha</name>
    <name type="common">Edith's checkerspot</name>
    <dbReference type="NCBI Taxonomy" id="104508"/>
    <lineage>
        <taxon>Eukaryota</taxon>
        <taxon>Metazoa</taxon>
        <taxon>Ecdysozoa</taxon>
        <taxon>Arthropoda</taxon>
        <taxon>Hexapoda</taxon>
        <taxon>Insecta</taxon>
        <taxon>Pterygota</taxon>
        <taxon>Neoptera</taxon>
        <taxon>Endopterygota</taxon>
        <taxon>Lepidoptera</taxon>
        <taxon>Glossata</taxon>
        <taxon>Ditrysia</taxon>
        <taxon>Papilionoidea</taxon>
        <taxon>Nymphalidae</taxon>
        <taxon>Nymphalinae</taxon>
        <taxon>Euphydryas</taxon>
    </lineage>
</organism>
<dbReference type="InterPro" id="IPR039657">
    <property type="entry name" value="Dimethylallyltransferase"/>
</dbReference>
<dbReference type="InterPro" id="IPR027417">
    <property type="entry name" value="P-loop_NTPase"/>
</dbReference>
<dbReference type="GO" id="GO:0005739">
    <property type="term" value="C:mitochondrion"/>
    <property type="evidence" value="ECO:0007669"/>
    <property type="project" value="TreeGrafter"/>
</dbReference>
<evidence type="ECO:0000256" key="2">
    <source>
        <dbReference type="ARBA" id="ARBA00022679"/>
    </source>
</evidence>
<dbReference type="Gene3D" id="3.40.50.300">
    <property type="entry name" value="P-loop containing nucleotide triphosphate hydrolases"/>
    <property type="match status" value="1"/>
</dbReference>
<evidence type="ECO:0000256" key="4">
    <source>
        <dbReference type="ARBA" id="ARBA00022840"/>
    </source>
</evidence>
<dbReference type="PANTHER" id="PTHR11088">
    <property type="entry name" value="TRNA DIMETHYLALLYLTRANSFERASE"/>
    <property type="match status" value="1"/>
</dbReference>
<sequence>MAVGGQRPPPDYTKGIFQTLGFKEFHEYLMLPPDKKDSEDGKKLLQESIENMKMATRRYARRQNKMVKSRFLDHPTREIPLIFELNTTNLSQWDIEVKEKAINIINSFITNSPCQYEHLKSNVCQEKSNLNAHSSNYCKDCERLIIGDKEFSIHLSSHKHMRVLKAKKRLAKLAEMKKDEDTKQTE</sequence>
<dbReference type="EMBL" id="CAKOGL010000010">
    <property type="protein sequence ID" value="CAH2091467.1"/>
    <property type="molecule type" value="Genomic_DNA"/>
</dbReference>
<evidence type="ECO:0000313" key="6">
    <source>
        <dbReference type="Proteomes" id="UP001153954"/>
    </source>
</evidence>
<accession>A0AAU9TYL8</accession>
<keyword evidence="6" id="KW-1185">Reference proteome</keyword>
<gene>
    <name evidence="5" type="ORF">EEDITHA_LOCUS7331</name>
</gene>
<evidence type="ECO:0000313" key="5">
    <source>
        <dbReference type="EMBL" id="CAH2091467.1"/>
    </source>
</evidence>
<comment type="caution">
    <text evidence="5">The sequence shown here is derived from an EMBL/GenBank/DDBJ whole genome shotgun (WGS) entry which is preliminary data.</text>
</comment>
<dbReference type="Proteomes" id="UP001153954">
    <property type="component" value="Unassembled WGS sequence"/>
</dbReference>
<dbReference type="GO" id="GO:0006400">
    <property type="term" value="P:tRNA modification"/>
    <property type="evidence" value="ECO:0007669"/>
    <property type="project" value="TreeGrafter"/>
</dbReference>